<evidence type="ECO:0000313" key="3">
    <source>
        <dbReference type="Proteomes" id="UP000280685"/>
    </source>
</evidence>
<evidence type="ECO:0000313" key="2">
    <source>
        <dbReference type="EMBL" id="VBB76848.1"/>
    </source>
</evidence>
<reference evidence="2" key="1">
    <citation type="submission" date="2018-02" db="EMBL/GenBank/DDBJ databases">
        <authorList>
            <person name="Silar P."/>
        </authorList>
    </citation>
    <scope>NUCLEOTIDE SEQUENCE [LARGE SCALE GENOMIC DNA]</scope>
    <source>
        <strain evidence="2">T</strain>
    </source>
</reference>
<proteinExistence type="predicted"/>
<organism evidence="2 3">
    <name type="scientific">Podospora comata</name>
    <dbReference type="NCBI Taxonomy" id="48703"/>
    <lineage>
        <taxon>Eukaryota</taxon>
        <taxon>Fungi</taxon>
        <taxon>Dikarya</taxon>
        <taxon>Ascomycota</taxon>
        <taxon>Pezizomycotina</taxon>
        <taxon>Sordariomycetes</taxon>
        <taxon>Sordariomycetidae</taxon>
        <taxon>Sordariales</taxon>
        <taxon>Podosporaceae</taxon>
        <taxon>Podospora</taxon>
    </lineage>
</organism>
<gene>
    <name evidence="2" type="ORF">PODCO_302585</name>
</gene>
<accession>A0ABY6S5Y6</accession>
<sequence>MVEDHCINGETIPSGAQDPSRRQELNEALWLPIWHLHLSKVGLYGSAPGVVFRTRDNTKFSVGMKCPDTGLGERILFGSWSDTMPKALRSAQTEMATLPRQPGRMGTLALAVELQTWGPSTRPFYLLNKVGGVGIADDNNFGNRCPEQKTI</sequence>
<name>A0ABY6S5Y6_PODCO</name>
<dbReference type="EMBL" id="LR026966">
    <property type="protein sequence ID" value="VBB76848.1"/>
    <property type="molecule type" value="Genomic_DNA"/>
</dbReference>
<dbReference type="Proteomes" id="UP000280685">
    <property type="component" value="Chromosome 3"/>
</dbReference>
<feature type="region of interest" description="Disordered" evidence="1">
    <location>
        <begin position="1"/>
        <end position="20"/>
    </location>
</feature>
<protein>
    <submittedName>
        <fullName evidence="2">Uncharacterized protein</fullName>
    </submittedName>
</protein>
<keyword evidence="3" id="KW-1185">Reference proteome</keyword>
<evidence type="ECO:0000256" key="1">
    <source>
        <dbReference type="SAM" id="MobiDB-lite"/>
    </source>
</evidence>